<sequence length="218" mass="24166">MKNLTSGECKAARELWSEVKHLRLSLKQLSCPGLSLPYNVQSGRVHDIFALAGKVTWVDLQLDKEGRSKGMAVVQFSHPIEAVQAISMLNNQRVFDRLINVKMDRFDPIDERREGELPIGLRGIGMGLGANGAPLSDVSSIISSLNSPAAKAQTAFFKNSYGYDVLLFGVKNVRNAAVRTIHCDQMRMLLTSLSVNSHLRCSHQQLVLQSCSIYRLLI</sequence>
<dbReference type="GO" id="GO:0005634">
    <property type="term" value="C:nucleus"/>
    <property type="evidence" value="ECO:0007669"/>
    <property type="project" value="TreeGrafter"/>
</dbReference>
<evidence type="ECO:0000259" key="3">
    <source>
        <dbReference type="PROSITE" id="PS50102"/>
    </source>
</evidence>
<dbReference type="SUPFAM" id="SSF54928">
    <property type="entry name" value="RNA-binding domain, RBD"/>
    <property type="match status" value="1"/>
</dbReference>
<dbReference type="GO" id="GO:0003729">
    <property type="term" value="F:mRNA binding"/>
    <property type="evidence" value="ECO:0007669"/>
    <property type="project" value="TreeGrafter"/>
</dbReference>
<dbReference type="Pfam" id="PF00076">
    <property type="entry name" value="RRM_1"/>
    <property type="match status" value="1"/>
</dbReference>
<dbReference type="Gene3D" id="3.30.70.330">
    <property type="match status" value="1"/>
</dbReference>
<dbReference type="GO" id="GO:1990904">
    <property type="term" value="C:ribonucleoprotein complex"/>
    <property type="evidence" value="ECO:0007669"/>
    <property type="project" value="TreeGrafter"/>
</dbReference>
<evidence type="ECO:0000256" key="1">
    <source>
        <dbReference type="ARBA" id="ARBA00022884"/>
    </source>
</evidence>
<organism evidence="4 5">
    <name type="scientific">Parascaris equorum</name>
    <name type="common">Equine roundworm</name>
    <dbReference type="NCBI Taxonomy" id="6256"/>
    <lineage>
        <taxon>Eukaryota</taxon>
        <taxon>Metazoa</taxon>
        <taxon>Ecdysozoa</taxon>
        <taxon>Nematoda</taxon>
        <taxon>Chromadorea</taxon>
        <taxon>Rhabditida</taxon>
        <taxon>Spirurina</taxon>
        <taxon>Ascaridomorpha</taxon>
        <taxon>Ascaridoidea</taxon>
        <taxon>Ascarididae</taxon>
        <taxon>Parascaris</taxon>
    </lineage>
</organism>
<accession>A0A914R6V5</accession>
<dbReference type="AlphaFoldDB" id="A0A914R6V5"/>
<dbReference type="PROSITE" id="PS50102">
    <property type="entry name" value="RRM"/>
    <property type="match status" value="1"/>
</dbReference>
<dbReference type="InterPro" id="IPR050374">
    <property type="entry name" value="RRT5_SRSF_SR"/>
</dbReference>
<dbReference type="SMART" id="SM00360">
    <property type="entry name" value="RRM"/>
    <property type="match status" value="1"/>
</dbReference>
<dbReference type="InterPro" id="IPR012677">
    <property type="entry name" value="Nucleotide-bd_a/b_plait_sf"/>
</dbReference>
<name>A0A914R6V5_PAREQ</name>
<dbReference type="GO" id="GO:0005737">
    <property type="term" value="C:cytoplasm"/>
    <property type="evidence" value="ECO:0007669"/>
    <property type="project" value="TreeGrafter"/>
</dbReference>
<dbReference type="Proteomes" id="UP000887564">
    <property type="component" value="Unplaced"/>
</dbReference>
<dbReference type="PANTHER" id="PTHR23003">
    <property type="entry name" value="RNA RECOGNITION MOTIF RRM DOMAIN CONTAINING PROTEIN"/>
    <property type="match status" value="1"/>
</dbReference>
<protein>
    <submittedName>
        <fullName evidence="5">RRM domain-containing protein</fullName>
    </submittedName>
</protein>
<evidence type="ECO:0000256" key="2">
    <source>
        <dbReference type="PROSITE-ProRule" id="PRU00176"/>
    </source>
</evidence>
<feature type="domain" description="RRM" evidence="3">
    <location>
        <begin position="35"/>
        <end position="106"/>
    </location>
</feature>
<keyword evidence="4" id="KW-1185">Reference proteome</keyword>
<evidence type="ECO:0000313" key="5">
    <source>
        <dbReference type="WBParaSite" id="PEQ_0000237401-mRNA-1"/>
    </source>
</evidence>
<dbReference type="PANTHER" id="PTHR23003:SF3">
    <property type="entry name" value="FI21236P1-RELATED"/>
    <property type="match status" value="1"/>
</dbReference>
<proteinExistence type="predicted"/>
<dbReference type="InterPro" id="IPR000504">
    <property type="entry name" value="RRM_dom"/>
</dbReference>
<evidence type="ECO:0000313" key="4">
    <source>
        <dbReference type="Proteomes" id="UP000887564"/>
    </source>
</evidence>
<reference evidence="5" key="1">
    <citation type="submission" date="2022-11" db="UniProtKB">
        <authorList>
            <consortium name="WormBaseParasite"/>
        </authorList>
    </citation>
    <scope>IDENTIFICATION</scope>
</reference>
<keyword evidence="1 2" id="KW-0694">RNA-binding</keyword>
<dbReference type="WBParaSite" id="PEQ_0000237401-mRNA-1">
    <property type="protein sequence ID" value="PEQ_0000237401-mRNA-1"/>
    <property type="gene ID" value="PEQ_0000237401"/>
</dbReference>
<dbReference type="InterPro" id="IPR035979">
    <property type="entry name" value="RBD_domain_sf"/>
</dbReference>